<dbReference type="InterPro" id="IPR036691">
    <property type="entry name" value="Endo/exonu/phosph_ase_sf"/>
</dbReference>
<dbReference type="GO" id="GO:0046872">
    <property type="term" value="F:metal ion binding"/>
    <property type="evidence" value="ECO:0007669"/>
    <property type="project" value="UniProtKB-KW"/>
</dbReference>
<keyword evidence="12" id="KW-1185">Reference proteome</keyword>
<name>A0A221SY99_9DEIO</name>
<dbReference type="GO" id="GO:0016787">
    <property type="term" value="F:hydrolase activity"/>
    <property type="evidence" value="ECO:0007669"/>
    <property type="project" value="UniProtKB-KW"/>
</dbReference>
<keyword evidence="3" id="KW-0540">Nuclease</keyword>
<keyword evidence="8" id="KW-0234">DNA repair</keyword>
<accession>A0A221SY99</accession>
<evidence type="ECO:0000256" key="8">
    <source>
        <dbReference type="ARBA" id="ARBA00023204"/>
    </source>
</evidence>
<dbReference type="RefSeq" id="WP_027463456.1">
    <property type="nucleotide sequence ID" value="NZ_CP021081.1"/>
</dbReference>
<evidence type="ECO:0000256" key="3">
    <source>
        <dbReference type="ARBA" id="ARBA00022722"/>
    </source>
</evidence>
<dbReference type="PANTHER" id="PTHR15822:SF4">
    <property type="entry name" value="TYROSYL-DNA PHOSPHODIESTERASE 2"/>
    <property type="match status" value="1"/>
</dbReference>
<dbReference type="SUPFAM" id="SSF56219">
    <property type="entry name" value="DNase I-like"/>
    <property type="match status" value="1"/>
</dbReference>
<dbReference type="Gene3D" id="3.60.10.10">
    <property type="entry name" value="Endonuclease/exonuclease/phosphatase"/>
    <property type="match status" value="1"/>
</dbReference>
<comment type="cofactor">
    <cofactor evidence="1">
        <name>Mn(2+)</name>
        <dbReference type="ChEBI" id="CHEBI:29035"/>
    </cofactor>
</comment>
<evidence type="ECO:0000313" key="12">
    <source>
        <dbReference type="Proteomes" id="UP000259030"/>
    </source>
</evidence>
<keyword evidence="9" id="KW-0472">Membrane</keyword>
<dbReference type="GO" id="GO:0006281">
    <property type="term" value="P:DNA repair"/>
    <property type="evidence" value="ECO:0007669"/>
    <property type="project" value="UniProtKB-KW"/>
</dbReference>
<dbReference type="Pfam" id="PF03372">
    <property type="entry name" value="Exo_endo_phos"/>
    <property type="match status" value="1"/>
</dbReference>
<dbReference type="GO" id="GO:0004518">
    <property type="term" value="F:nuclease activity"/>
    <property type="evidence" value="ECO:0007669"/>
    <property type="project" value="UniProtKB-KW"/>
</dbReference>
<evidence type="ECO:0000259" key="10">
    <source>
        <dbReference type="Pfam" id="PF03372"/>
    </source>
</evidence>
<feature type="transmembrane region" description="Helical" evidence="9">
    <location>
        <begin position="29"/>
        <end position="52"/>
    </location>
</feature>
<feature type="transmembrane region" description="Helical" evidence="9">
    <location>
        <begin position="59"/>
        <end position="79"/>
    </location>
</feature>
<dbReference type="Proteomes" id="UP000259030">
    <property type="component" value="Chromosome"/>
</dbReference>
<keyword evidence="6" id="KW-0378">Hydrolase</keyword>
<evidence type="ECO:0000256" key="7">
    <source>
        <dbReference type="ARBA" id="ARBA00022842"/>
    </source>
</evidence>
<dbReference type="InterPro" id="IPR005135">
    <property type="entry name" value="Endo/exonuclease/phosphatase"/>
</dbReference>
<keyword evidence="7" id="KW-0460">Magnesium</keyword>
<sequence>MFASRVAWTYLLLVAGVWALSEIVGESRWPTLLLAYAPPLLWLLPAPLVLLWPLGRRRGFAAALAGTLLAAWGAGLLHWRPQSPGPLRLLTYNVARTLPEGAAAEVARTLQAADADLVLLQESNLIRPADLRTLQAALPGYAMIRAKEVTTFSRLPVLSSEWHDLPANNRDVLLTRVRWQGRPLSVINAHLGTVMLSSLLQGDLARLQRSRTARMGQVRVLERIAAQEEGNALLLAGDLNTPPRGLVYRQLLGTFGPDAHDQAGRGPGWTFPSLKLRIDHALSRDLTAARAAVLNVPGSDHRPLLVEYR</sequence>
<protein>
    <recommendedName>
        <fullName evidence="10">Endonuclease/exonuclease/phosphatase domain-containing protein</fullName>
    </recommendedName>
</protein>
<dbReference type="PANTHER" id="PTHR15822">
    <property type="entry name" value="TRAF AND TNF RECEPTOR-ASSOCIATED PROTEIN"/>
    <property type="match status" value="1"/>
</dbReference>
<evidence type="ECO:0000256" key="9">
    <source>
        <dbReference type="SAM" id="Phobius"/>
    </source>
</evidence>
<evidence type="ECO:0000313" key="11">
    <source>
        <dbReference type="EMBL" id="ASN81613.1"/>
    </source>
</evidence>
<dbReference type="KEGG" id="dfc:DFI_11955"/>
<dbReference type="EMBL" id="CP021081">
    <property type="protein sequence ID" value="ASN81613.1"/>
    <property type="molecule type" value="Genomic_DNA"/>
</dbReference>
<keyword evidence="4" id="KW-0479">Metal-binding</keyword>
<reference evidence="11 12" key="1">
    <citation type="submission" date="2017-05" db="EMBL/GenBank/DDBJ databases">
        <title>The complete genome sequence of Deinococcus ficus isolated from the rhizosphere of the Ficus religiosa L. in Taiwan.</title>
        <authorList>
            <person name="Wu K.-M."/>
            <person name="Liao T.-L."/>
            <person name="Liu Y.-M."/>
            <person name="Young C.-C."/>
            <person name="Tsai S.-F."/>
        </authorList>
    </citation>
    <scope>NUCLEOTIDE SEQUENCE [LARGE SCALE GENOMIC DNA]</scope>
    <source>
        <strain evidence="11 12">CC-FR2-10</strain>
    </source>
</reference>
<dbReference type="STRING" id="317577.GCA_000419625_01535"/>
<dbReference type="InterPro" id="IPR051547">
    <property type="entry name" value="TDP2-like"/>
</dbReference>
<keyword evidence="9" id="KW-1133">Transmembrane helix</keyword>
<dbReference type="AlphaFoldDB" id="A0A221SY99"/>
<feature type="domain" description="Endonuclease/exonuclease/phosphatase" evidence="10">
    <location>
        <begin position="90"/>
        <end position="301"/>
    </location>
</feature>
<keyword evidence="5" id="KW-0227">DNA damage</keyword>
<evidence type="ECO:0000256" key="1">
    <source>
        <dbReference type="ARBA" id="ARBA00001936"/>
    </source>
</evidence>
<gene>
    <name evidence="11" type="ORF">DFI_11955</name>
</gene>
<evidence type="ECO:0000256" key="5">
    <source>
        <dbReference type="ARBA" id="ARBA00022763"/>
    </source>
</evidence>
<comment type="cofactor">
    <cofactor evidence="2">
        <name>Mg(2+)</name>
        <dbReference type="ChEBI" id="CHEBI:18420"/>
    </cofactor>
</comment>
<evidence type="ECO:0000256" key="6">
    <source>
        <dbReference type="ARBA" id="ARBA00022801"/>
    </source>
</evidence>
<organism evidence="11 12">
    <name type="scientific">Deinococcus ficus</name>
    <dbReference type="NCBI Taxonomy" id="317577"/>
    <lineage>
        <taxon>Bacteria</taxon>
        <taxon>Thermotogati</taxon>
        <taxon>Deinococcota</taxon>
        <taxon>Deinococci</taxon>
        <taxon>Deinococcales</taxon>
        <taxon>Deinococcaceae</taxon>
        <taxon>Deinococcus</taxon>
    </lineage>
</organism>
<keyword evidence="9" id="KW-0812">Transmembrane</keyword>
<evidence type="ECO:0000256" key="2">
    <source>
        <dbReference type="ARBA" id="ARBA00001946"/>
    </source>
</evidence>
<proteinExistence type="predicted"/>
<evidence type="ECO:0000256" key="4">
    <source>
        <dbReference type="ARBA" id="ARBA00022723"/>
    </source>
</evidence>